<comment type="caution">
    <text evidence="1">The sequence shown here is derived from an EMBL/GenBank/DDBJ whole genome shotgun (WGS) entry which is preliminary data.</text>
</comment>
<gene>
    <name evidence="1" type="ORF">LEA_17613</name>
</gene>
<name>K1SBB2_9ZZZZ</name>
<evidence type="ECO:0000313" key="1">
    <source>
        <dbReference type="EMBL" id="EKC51020.1"/>
    </source>
</evidence>
<feature type="non-terminal residue" evidence="1">
    <location>
        <position position="135"/>
    </location>
</feature>
<dbReference type="EMBL" id="AJWY01012058">
    <property type="protein sequence ID" value="EKC51020.1"/>
    <property type="molecule type" value="Genomic_DNA"/>
</dbReference>
<organism evidence="1">
    <name type="scientific">human gut metagenome</name>
    <dbReference type="NCBI Taxonomy" id="408170"/>
    <lineage>
        <taxon>unclassified sequences</taxon>
        <taxon>metagenomes</taxon>
        <taxon>organismal metagenomes</taxon>
    </lineage>
</organism>
<protein>
    <submittedName>
        <fullName evidence="1">Uncharacterized protein</fullName>
    </submittedName>
</protein>
<sequence length="135" mass="15179">MSGSLFTLAMARLVLKMLGGELIPYTKFDGLIANRLMDEGIITIVPRGSKRSFRMIDPEGCRIYISQNYTSGMELEDWIEMKNCPDEVSRSEQVAKAGDSKLRYTRTFKGFLLNCYTPIEATFHGEPCVLSPLQG</sequence>
<proteinExistence type="predicted"/>
<accession>K1SBB2</accession>
<dbReference type="AlphaFoldDB" id="K1SBB2"/>
<reference evidence="1" key="1">
    <citation type="journal article" date="2013" name="Environ. Microbiol.">
        <title>Microbiota from the distal guts of lean and obese adolescents exhibit partial functional redundancy besides clear differences in community structure.</title>
        <authorList>
            <person name="Ferrer M."/>
            <person name="Ruiz A."/>
            <person name="Lanza F."/>
            <person name="Haange S.B."/>
            <person name="Oberbach A."/>
            <person name="Till H."/>
            <person name="Bargiela R."/>
            <person name="Campoy C."/>
            <person name="Segura M.T."/>
            <person name="Richter M."/>
            <person name="von Bergen M."/>
            <person name="Seifert J."/>
            <person name="Suarez A."/>
        </authorList>
    </citation>
    <scope>NUCLEOTIDE SEQUENCE</scope>
</reference>